<gene>
    <name evidence="8" type="ORF">ABEB36_000064</name>
</gene>
<dbReference type="InterPro" id="IPR052224">
    <property type="entry name" value="THAP_domain_protein"/>
</dbReference>
<keyword evidence="2 5" id="KW-0863">Zinc-finger</keyword>
<dbReference type="SMART" id="SM00692">
    <property type="entry name" value="DM3"/>
    <property type="match status" value="1"/>
</dbReference>
<dbReference type="Proteomes" id="UP001566132">
    <property type="component" value="Unassembled WGS sequence"/>
</dbReference>
<organism evidence="8 9">
    <name type="scientific">Hypothenemus hampei</name>
    <name type="common">Coffee berry borer</name>
    <dbReference type="NCBI Taxonomy" id="57062"/>
    <lineage>
        <taxon>Eukaryota</taxon>
        <taxon>Metazoa</taxon>
        <taxon>Ecdysozoa</taxon>
        <taxon>Arthropoda</taxon>
        <taxon>Hexapoda</taxon>
        <taxon>Insecta</taxon>
        <taxon>Pterygota</taxon>
        <taxon>Neoptera</taxon>
        <taxon>Endopterygota</taxon>
        <taxon>Coleoptera</taxon>
        <taxon>Polyphaga</taxon>
        <taxon>Cucujiformia</taxon>
        <taxon>Curculionidae</taxon>
        <taxon>Scolytinae</taxon>
        <taxon>Hypothenemus</taxon>
    </lineage>
</organism>
<evidence type="ECO:0000313" key="8">
    <source>
        <dbReference type="EMBL" id="KAL1516144.1"/>
    </source>
</evidence>
<evidence type="ECO:0000256" key="2">
    <source>
        <dbReference type="ARBA" id="ARBA00022771"/>
    </source>
</evidence>
<keyword evidence="1" id="KW-0479">Metal-binding</keyword>
<evidence type="ECO:0000256" key="5">
    <source>
        <dbReference type="PROSITE-ProRule" id="PRU00309"/>
    </source>
</evidence>
<keyword evidence="9" id="KW-1185">Reference proteome</keyword>
<dbReference type="PROSITE" id="PS50950">
    <property type="entry name" value="ZF_THAP"/>
    <property type="match status" value="1"/>
</dbReference>
<feature type="compositionally biased region" description="Polar residues" evidence="6">
    <location>
        <begin position="143"/>
        <end position="158"/>
    </location>
</feature>
<accession>A0ABD1FCR6</accession>
<evidence type="ECO:0000256" key="6">
    <source>
        <dbReference type="SAM" id="MobiDB-lite"/>
    </source>
</evidence>
<evidence type="ECO:0000259" key="7">
    <source>
        <dbReference type="PROSITE" id="PS50950"/>
    </source>
</evidence>
<evidence type="ECO:0000256" key="4">
    <source>
        <dbReference type="ARBA" id="ARBA00023125"/>
    </source>
</evidence>
<dbReference type="AlphaFoldDB" id="A0ABD1FCR6"/>
<protein>
    <recommendedName>
        <fullName evidence="7">THAP-type domain-containing protein</fullName>
    </recommendedName>
</protein>
<dbReference type="Gene3D" id="6.20.210.20">
    <property type="entry name" value="THAP domain"/>
    <property type="match status" value="1"/>
</dbReference>
<feature type="region of interest" description="Disordered" evidence="6">
    <location>
        <begin position="132"/>
        <end position="158"/>
    </location>
</feature>
<sequence length="158" mass="18244">MRCAVIGCKSDSRVKCASEVIKFFRFPKDKTLNKVYKKKCQRSDTFETKDARICSKHFTDEDYVRQMKYELLQLPCPKNTRKLKADAVPSLNLFKPSSCLSTCNNSDARTRRQQKREYSKIVKDLLNTERSSKKGSIFGDPISRTSEIVQQTTTSKIK</sequence>
<dbReference type="GO" id="GO:0008270">
    <property type="term" value="F:zinc ion binding"/>
    <property type="evidence" value="ECO:0007669"/>
    <property type="project" value="UniProtKB-KW"/>
</dbReference>
<dbReference type="PANTHER" id="PTHR46927:SF3">
    <property type="entry name" value="THAP-TYPE DOMAIN-CONTAINING PROTEIN"/>
    <property type="match status" value="1"/>
</dbReference>
<name>A0ABD1FCR6_HYPHA</name>
<dbReference type="Pfam" id="PF05485">
    <property type="entry name" value="THAP"/>
    <property type="match status" value="1"/>
</dbReference>
<dbReference type="InterPro" id="IPR006612">
    <property type="entry name" value="THAP_Znf"/>
</dbReference>
<reference evidence="8 9" key="1">
    <citation type="submission" date="2024-05" db="EMBL/GenBank/DDBJ databases">
        <title>Genetic variation in Jamaican populations of the coffee berry borer (Hypothenemus hampei).</title>
        <authorList>
            <person name="Errbii M."/>
            <person name="Myrie A."/>
        </authorList>
    </citation>
    <scope>NUCLEOTIDE SEQUENCE [LARGE SCALE GENOMIC DNA]</scope>
    <source>
        <strain evidence="8">JA-Hopewell-2020-01-JO</strain>
        <tissue evidence="8">Whole body</tissue>
    </source>
</reference>
<dbReference type="SMART" id="SM00980">
    <property type="entry name" value="THAP"/>
    <property type="match status" value="1"/>
</dbReference>
<feature type="domain" description="THAP-type" evidence="7">
    <location>
        <begin position="1"/>
        <end position="92"/>
    </location>
</feature>
<dbReference type="EMBL" id="JBDJPC010000001">
    <property type="protein sequence ID" value="KAL1516144.1"/>
    <property type="molecule type" value="Genomic_DNA"/>
</dbReference>
<dbReference type="PANTHER" id="PTHR46927">
    <property type="entry name" value="AGAP005574-PA"/>
    <property type="match status" value="1"/>
</dbReference>
<comment type="caution">
    <text evidence="8">The sequence shown here is derived from an EMBL/GenBank/DDBJ whole genome shotgun (WGS) entry which is preliminary data.</text>
</comment>
<evidence type="ECO:0000256" key="1">
    <source>
        <dbReference type="ARBA" id="ARBA00022723"/>
    </source>
</evidence>
<keyword evidence="4 5" id="KW-0238">DNA-binding</keyword>
<evidence type="ECO:0000313" key="9">
    <source>
        <dbReference type="Proteomes" id="UP001566132"/>
    </source>
</evidence>
<keyword evidence="3" id="KW-0862">Zinc</keyword>
<dbReference type="GO" id="GO:0003677">
    <property type="term" value="F:DNA binding"/>
    <property type="evidence" value="ECO:0007669"/>
    <property type="project" value="UniProtKB-UniRule"/>
</dbReference>
<dbReference type="InterPro" id="IPR038441">
    <property type="entry name" value="THAP_Znf_sf"/>
</dbReference>
<proteinExistence type="predicted"/>
<dbReference type="SUPFAM" id="SSF57716">
    <property type="entry name" value="Glucocorticoid receptor-like (DNA-binding domain)"/>
    <property type="match status" value="1"/>
</dbReference>
<evidence type="ECO:0000256" key="3">
    <source>
        <dbReference type="ARBA" id="ARBA00022833"/>
    </source>
</evidence>